<protein>
    <submittedName>
        <fullName evidence="4">NAD-P-binding protein</fullName>
    </submittedName>
</protein>
<evidence type="ECO:0000256" key="3">
    <source>
        <dbReference type="SAM" id="SignalP"/>
    </source>
</evidence>
<keyword evidence="3" id="KW-0732">Signal</keyword>
<keyword evidence="1" id="KW-0560">Oxidoreductase</keyword>
<dbReference type="PRINTS" id="PR00081">
    <property type="entry name" value="GDHRDH"/>
</dbReference>
<proteinExistence type="inferred from homology"/>
<dbReference type="Gene3D" id="3.40.50.720">
    <property type="entry name" value="NAD(P)-binding Rossmann-like Domain"/>
    <property type="match status" value="1"/>
</dbReference>
<dbReference type="AlphaFoldDB" id="A0A165GI70"/>
<dbReference type="OrthoDB" id="191139at2759"/>
<dbReference type="PRINTS" id="PR00080">
    <property type="entry name" value="SDRFAMILY"/>
</dbReference>
<reference evidence="4 5" key="1">
    <citation type="journal article" date="2016" name="Mol. Biol. Evol.">
        <title>Comparative Genomics of Early-Diverging Mushroom-Forming Fungi Provides Insights into the Origins of Lignocellulose Decay Capabilities.</title>
        <authorList>
            <person name="Nagy L.G."/>
            <person name="Riley R."/>
            <person name="Tritt A."/>
            <person name="Adam C."/>
            <person name="Daum C."/>
            <person name="Floudas D."/>
            <person name="Sun H."/>
            <person name="Yadav J.S."/>
            <person name="Pangilinan J."/>
            <person name="Larsson K.H."/>
            <person name="Matsuura K."/>
            <person name="Barry K."/>
            <person name="Labutti K."/>
            <person name="Kuo R."/>
            <person name="Ohm R.A."/>
            <person name="Bhattacharya S.S."/>
            <person name="Shirouzu T."/>
            <person name="Yoshinaga Y."/>
            <person name="Martin F.M."/>
            <person name="Grigoriev I.V."/>
            <person name="Hibbett D.S."/>
        </authorList>
    </citation>
    <scope>NUCLEOTIDE SEQUENCE [LARGE SCALE GENOMIC DNA]</scope>
    <source>
        <strain evidence="4 5">93-53</strain>
    </source>
</reference>
<keyword evidence="5" id="KW-1185">Reference proteome</keyword>
<dbReference type="InterPro" id="IPR036291">
    <property type="entry name" value="NAD(P)-bd_dom_sf"/>
</dbReference>
<dbReference type="SUPFAM" id="SSF51735">
    <property type="entry name" value="NAD(P)-binding Rossmann-fold domains"/>
    <property type="match status" value="1"/>
</dbReference>
<dbReference type="EMBL" id="KV427609">
    <property type="protein sequence ID" value="KZT10383.1"/>
    <property type="molecule type" value="Genomic_DNA"/>
</dbReference>
<dbReference type="PANTHER" id="PTHR43157:SF31">
    <property type="entry name" value="PHOSPHATIDYLINOSITOL-GLYCAN BIOSYNTHESIS CLASS F PROTEIN"/>
    <property type="match status" value="1"/>
</dbReference>
<evidence type="ECO:0000313" key="4">
    <source>
        <dbReference type="EMBL" id="KZT10383.1"/>
    </source>
</evidence>
<dbReference type="STRING" id="1314785.A0A165GI70"/>
<comment type="similarity">
    <text evidence="2">Belongs to the short-chain dehydrogenases/reductases (SDR) family.</text>
</comment>
<dbReference type="GO" id="GO:0016491">
    <property type="term" value="F:oxidoreductase activity"/>
    <property type="evidence" value="ECO:0007669"/>
    <property type="project" value="UniProtKB-KW"/>
</dbReference>
<dbReference type="GeneID" id="63825092"/>
<dbReference type="RefSeq" id="XP_040768123.1">
    <property type="nucleotide sequence ID" value="XM_040908063.1"/>
</dbReference>
<dbReference type="PANTHER" id="PTHR43157">
    <property type="entry name" value="PHOSPHATIDYLINOSITOL-GLYCAN BIOSYNTHESIS CLASS F PROTEIN-RELATED"/>
    <property type="match status" value="1"/>
</dbReference>
<evidence type="ECO:0000313" key="5">
    <source>
        <dbReference type="Proteomes" id="UP000076871"/>
    </source>
</evidence>
<dbReference type="InParanoid" id="A0A165GI70"/>
<feature type="signal peptide" evidence="3">
    <location>
        <begin position="1"/>
        <end position="23"/>
    </location>
</feature>
<organism evidence="4 5">
    <name type="scientific">Laetiporus sulphureus 93-53</name>
    <dbReference type="NCBI Taxonomy" id="1314785"/>
    <lineage>
        <taxon>Eukaryota</taxon>
        <taxon>Fungi</taxon>
        <taxon>Dikarya</taxon>
        <taxon>Basidiomycota</taxon>
        <taxon>Agaricomycotina</taxon>
        <taxon>Agaricomycetes</taxon>
        <taxon>Polyporales</taxon>
        <taxon>Laetiporus</taxon>
    </lineage>
</organism>
<sequence length="369" mass="40417">MGRTATCLIGARILSCTAATVASSRILLRSSNTIMLFFSKTFDPARDLPDLKGRVIIVTGGNGGIGYATIQHLARHGAKVYMATRSEDKGGAAIARLTKEGLAPGNGEVHWLKLDLSDPRLAKASAEEFMRKQERLDVLINNAAMPRSPYTKTHDGIQDIMMVNHLSPFVFTITLLPLLTKTASDPQTDVRIVNVSSNAMRFLRRGVRFRNADDFNDEHNGELSPDMARYARSKLATVLFTTQLQKRLDTLGLPIITMALHPGLVRTEGVQNDLARQPPVISHIASAVVYMSWATPSRGAYTSVFAAVSPLVREQEQLYKGAYLQPPGRLSAPPNEDARKPELAEELWNTTEEILRNNGLDVGSEGAQA</sequence>
<evidence type="ECO:0000256" key="2">
    <source>
        <dbReference type="RuleBase" id="RU000363"/>
    </source>
</evidence>
<dbReference type="Pfam" id="PF00106">
    <property type="entry name" value="adh_short"/>
    <property type="match status" value="1"/>
</dbReference>
<accession>A0A165GI70</accession>
<feature type="chain" id="PRO_5007858162" evidence="3">
    <location>
        <begin position="24"/>
        <end position="369"/>
    </location>
</feature>
<evidence type="ECO:0000256" key="1">
    <source>
        <dbReference type="ARBA" id="ARBA00023002"/>
    </source>
</evidence>
<dbReference type="InterPro" id="IPR002347">
    <property type="entry name" value="SDR_fam"/>
</dbReference>
<dbReference type="Proteomes" id="UP000076871">
    <property type="component" value="Unassembled WGS sequence"/>
</dbReference>
<gene>
    <name evidence="4" type="ORF">LAESUDRAFT_721728</name>
</gene>
<name>A0A165GI70_9APHY</name>